<dbReference type="PANTHER" id="PTHR34293:SF1">
    <property type="entry name" value="HTH-TYPE TRANSCRIPTIONAL REGULATOR TRMBL2"/>
    <property type="match status" value="1"/>
</dbReference>
<dbReference type="PANTHER" id="PTHR34293">
    <property type="entry name" value="HTH-TYPE TRANSCRIPTIONAL REGULATOR TRMBL2"/>
    <property type="match status" value="1"/>
</dbReference>
<evidence type="ECO:0008006" key="4">
    <source>
        <dbReference type="Google" id="ProtNLM"/>
    </source>
</evidence>
<proteinExistence type="predicted"/>
<evidence type="ECO:0000313" key="2">
    <source>
        <dbReference type="EMBL" id="WUQ84976.1"/>
    </source>
</evidence>
<reference evidence="2" key="1">
    <citation type="submission" date="2022-10" db="EMBL/GenBank/DDBJ databases">
        <title>The complete genomes of actinobacterial strains from the NBC collection.</title>
        <authorList>
            <person name="Joergensen T.S."/>
            <person name="Alvarez Arevalo M."/>
            <person name="Sterndorff E.B."/>
            <person name="Faurdal D."/>
            <person name="Vuksanovic O."/>
            <person name="Mourched A.-S."/>
            <person name="Charusanti P."/>
            <person name="Shaw S."/>
            <person name="Blin K."/>
            <person name="Weber T."/>
        </authorList>
    </citation>
    <scope>NUCLEOTIDE SEQUENCE</scope>
    <source>
        <strain evidence="2">NBC_00222</strain>
    </source>
</reference>
<feature type="region of interest" description="Disordered" evidence="1">
    <location>
        <begin position="330"/>
        <end position="352"/>
    </location>
</feature>
<protein>
    <recommendedName>
        <fullName evidence="4">Homeodomain-like domain-containing protein</fullName>
    </recommendedName>
</protein>
<organism evidence="2 3">
    <name type="scientific">Kitasatospora purpeofusca</name>
    <dbReference type="NCBI Taxonomy" id="67352"/>
    <lineage>
        <taxon>Bacteria</taxon>
        <taxon>Bacillati</taxon>
        <taxon>Actinomycetota</taxon>
        <taxon>Actinomycetes</taxon>
        <taxon>Kitasatosporales</taxon>
        <taxon>Streptomycetaceae</taxon>
        <taxon>Kitasatospora</taxon>
    </lineage>
</organism>
<name>A0ABZ1U4C6_9ACTN</name>
<dbReference type="Pfam" id="PF13551">
    <property type="entry name" value="HTH_29"/>
    <property type="match status" value="1"/>
</dbReference>
<evidence type="ECO:0000313" key="3">
    <source>
        <dbReference type="Proteomes" id="UP001432222"/>
    </source>
</evidence>
<dbReference type="Proteomes" id="UP001432222">
    <property type="component" value="Chromosome"/>
</dbReference>
<sequence length="352" mass="38236">MNASSGTESGGASTGILSEEARALYLRAAANGGRTASTEPGVALPCAELLELGLFIPDVDDPSTMTVADPSRIAGRLAGRWQEEALALLMRSSSAPKAFQDLSHAYGAMDHRTEPGGAIEYALGVPEINQQIESLVENAAKEVLTAQPGGSRPLAIIQRIVERDVLLLHRGVARRTIYQPSARYAAPTRQYVERITEHGAEVRTLAEPFKRLIIVDREVAVIPAQDDNAKAAIVRDPAVVGYLIDSFEGLWTRSIAFPGATEVPQEVISRLRTKILRMMIQGVGHRVIARSLGISERTLARHIAEFREEYESETLFQLGWRMAQHPPAHLTSDDVSLQESEGGNAGPHQPQS</sequence>
<keyword evidence="3" id="KW-1185">Reference proteome</keyword>
<dbReference type="Gene3D" id="3.30.870.10">
    <property type="entry name" value="Endonuclease Chain A"/>
    <property type="match status" value="1"/>
</dbReference>
<dbReference type="InterPro" id="IPR036388">
    <property type="entry name" value="WH-like_DNA-bd_sf"/>
</dbReference>
<gene>
    <name evidence="2" type="ORF">OHA16_19590</name>
</gene>
<dbReference type="RefSeq" id="WP_328955787.1">
    <property type="nucleotide sequence ID" value="NZ_CP108110.1"/>
</dbReference>
<accession>A0ABZ1U4C6</accession>
<dbReference type="EMBL" id="CP108110">
    <property type="protein sequence ID" value="WUQ84976.1"/>
    <property type="molecule type" value="Genomic_DNA"/>
</dbReference>
<evidence type="ECO:0000256" key="1">
    <source>
        <dbReference type="SAM" id="MobiDB-lite"/>
    </source>
</evidence>
<dbReference type="Gene3D" id="1.10.10.10">
    <property type="entry name" value="Winged helix-like DNA-binding domain superfamily/Winged helix DNA-binding domain"/>
    <property type="match status" value="1"/>
</dbReference>
<dbReference type="InterPro" id="IPR051797">
    <property type="entry name" value="TrmB-like"/>
</dbReference>